<protein>
    <submittedName>
        <fullName evidence="1">Uncharacterized protein</fullName>
    </submittedName>
</protein>
<reference evidence="1" key="1">
    <citation type="submission" date="2018-02" db="EMBL/GenBank/DDBJ databases">
        <title>Rhizophora mucronata_Transcriptome.</title>
        <authorList>
            <person name="Meera S.P."/>
            <person name="Sreeshan A."/>
            <person name="Augustine A."/>
        </authorList>
    </citation>
    <scope>NUCLEOTIDE SEQUENCE</scope>
    <source>
        <tissue evidence="1">Leaf</tissue>
    </source>
</reference>
<dbReference type="AlphaFoldDB" id="A0A2P2QIM1"/>
<organism evidence="1">
    <name type="scientific">Rhizophora mucronata</name>
    <name type="common">Asiatic mangrove</name>
    <dbReference type="NCBI Taxonomy" id="61149"/>
    <lineage>
        <taxon>Eukaryota</taxon>
        <taxon>Viridiplantae</taxon>
        <taxon>Streptophyta</taxon>
        <taxon>Embryophyta</taxon>
        <taxon>Tracheophyta</taxon>
        <taxon>Spermatophyta</taxon>
        <taxon>Magnoliopsida</taxon>
        <taxon>eudicotyledons</taxon>
        <taxon>Gunneridae</taxon>
        <taxon>Pentapetalae</taxon>
        <taxon>rosids</taxon>
        <taxon>fabids</taxon>
        <taxon>Malpighiales</taxon>
        <taxon>Rhizophoraceae</taxon>
        <taxon>Rhizophora</taxon>
    </lineage>
</organism>
<dbReference type="EMBL" id="GGEC01086322">
    <property type="protein sequence ID" value="MBX66806.1"/>
    <property type="molecule type" value="Transcribed_RNA"/>
</dbReference>
<proteinExistence type="predicted"/>
<sequence length="25" mass="2921">MDEVLLPLLLEIERGLCQDHEAVWV</sequence>
<name>A0A2P2QIM1_RHIMU</name>
<evidence type="ECO:0000313" key="1">
    <source>
        <dbReference type="EMBL" id="MBX66806.1"/>
    </source>
</evidence>
<accession>A0A2P2QIM1</accession>